<protein>
    <recommendedName>
        <fullName evidence="3">F-box domain-containing protein</fullName>
    </recommendedName>
</protein>
<gene>
    <name evidence="1" type="ORF">INT45_007580</name>
</gene>
<dbReference type="OrthoDB" id="10509346at2759"/>
<evidence type="ECO:0008006" key="3">
    <source>
        <dbReference type="Google" id="ProtNLM"/>
    </source>
</evidence>
<evidence type="ECO:0000313" key="1">
    <source>
        <dbReference type="EMBL" id="KAG2222144.1"/>
    </source>
</evidence>
<name>A0A8H7VPE7_9FUNG</name>
<proteinExistence type="predicted"/>
<dbReference type="Proteomes" id="UP000646827">
    <property type="component" value="Unassembled WGS sequence"/>
</dbReference>
<comment type="caution">
    <text evidence="1">The sequence shown here is derived from an EMBL/GenBank/DDBJ whole genome shotgun (WGS) entry which is preliminary data.</text>
</comment>
<accession>A0A8H7VPE7</accession>
<keyword evidence="2" id="KW-1185">Reference proteome</keyword>
<dbReference type="AlphaFoldDB" id="A0A8H7VPE7"/>
<dbReference type="Gene3D" id="3.80.10.10">
    <property type="entry name" value="Ribonuclease Inhibitor"/>
    <property type="match status" value="1"/>
</dbReference>
<sequence length="416" mass="48313">MVAISPKPTTLYFEKVLAICHHLKGFWCDSSVILFPRRSQIAATTVPSKLKQLVLNVNPVHDSDIDRMAQLCPNIRRLYINVNSHTAIDRILQHYENELEYLNINMYLCLVTTPSSSIWSPFDNEYNHNCTRQQPLLYSNNQSTIRGLRYLALRKFNETTLISLLHRHAQTLEELYLYYNNNNETLSVQEFQNTNNTNMLFSNLRVLNVSSSNDPTFILNTLLTHVSRTTLQSLHIGSCNLSNHPMILTSIKELENLKYLHLNHSICANREDVIQLLRHFVTKSRQYHDSFSTCEQQPSLKSLLISGTYFQLINDKVLQEIGKIETLERIIIHDATKVTEQGLTSFCHMLKKYNNGYLRFLELNHVPVATFKTLEHLLLIPTLKTLILRNVANDHIKKEDFVGFFERGINVFIYYL</sequence>
<organism evidence="1 2">
    <name type="scientific">Circinella minor</name>
    <dbReference type="NCBI Taxonomy" id="1195481"/>
    <lineage>
        <taxon>Eukaryota</taxon>
        <taxon>Fungi</taxon>
        <taxon>Fungi incertae sedis</taxon>
        <taxon>Mucoromycota</taxon>
        <taxon>Mucoromycotina</taxon>
        <taxon>Mucoromycetes</taxon>
        <taxon>Mucorales</taxon>
        <taxon>Lichtheimiaceae</taxon>
        <taxon>Circinella</taxon>
    </lineage>
</organism>
<reference evidence="1 2" key="1">
    <citation type="submission" date="2020-12" db="EMBL/GenBank/DDBJ databases">
        <title>Metabolic potential, ecology and presence of endohyphal bacteria is reflected in genomic diversity of Mucoromycotina.</title>
        <authorList>
            <person name="Muszewska A."/>
            <person name="Okrasinska A."/>
            <person name="Steczkiewicz K."/>
            <person name="Drgas O."/>
            <person name="Orlowska M."/>
            <person name="Perlinska-Lenart U."/>
            <person name="Aleksandrzak-Piekarczyk T."/>
            <person name="Szatraj K."/>
            <person name="Zielenkiewicz U."/>
            <person name="Pilsyk S."/>
            <person name="Malc E."/>
            <person name="Mieczkowski P."/>
            <person name="Kruszewska J.S."/>
            <person name="Biernat P."/>
            <person name="Pawlowska J."/>
        </authorList>
    </citation>
    <scope>NUCLEOTIDE SEQUENCE [LARGE SCALE GENOMIC DNA]</scope>
    <source>
        <strain evidence="1 2">CBS 142.35</strain>
    </source>
</reference>
<dbReference type="EMBL" id="JAEPRB010000091">
    <property type="protein sequence ID" value="KAG2222144.1"/>
    <property type="molecule type" value="Genomic_DNA"/>
</dbReference>
<evidence type="ECO:0000313" key="2">
    <source>
        <dbReference type="Proteomes" id="UP000646827"/>
    </source>
</evidence>
<dbReference type="SUPFAM" id="SSF52047">
    <property type="entry name" value="RNI-like"/>
    <property type="match status" value="1"/>
</dbReference>
<dbReference type="InterPro" id="IPR032675">
    <property type="entry name" value="LRR_dom_sf"/>
</dbReference>